<evidence type="ECO:0000259" key="8">
    <source>
        <dbReference type="Pfam" id="PF01975"/>
    </source>
</evidence>
<dbReference type="InterPro" id="IPR002828">
    <property type="entry name" value="SurE-like_Pase/nucleotidase"/>
</dbReference>
<dbReference type="PANTHER" id="PTHR30457">
    <property type="entry name" value="5'-NUCLEOTIDASE SURE"/>
    <property type="match status" value="1"/>
</dbReference>
<organism evidence="9 10">
    <name type="scientific">Helicobacter saguini</name>
    <dbReference type="NCBI Taxonomy" id="1548018"/>
    <lineage>
        <taxon>Bacteria</taxon>
        <taxon>Pseudomonadati</taxon>
        <taxon>Campylobacterota</taxon>
        <taxon>Epsilonproteobacteria</taxon>
        <taxon>Campylobacterales</taxon>
        <taxon>Helicobacteraceae</taxon>
        <taxon>Helicobacter</taxon>
    </lineage>
</organism>
<dbReference type="EC" id="3.1.3.5" evidence="7"/>
<dbReference type="Pfam" id="PF01975">
    <property type="entry name" value="SurE"/>
    <property type="match status" value="2"/>
</dbReference>
<protein>
    <recommendedName>
        <fullName evidence="7">5'-nucleotidase SurE</fullName>
        <ecNumber evidence="7">3.1.3.5</ecNumber>
    </recommendedName>
    <alternativeName>
        <fullName evidence="7">Nucleoside 5'-monophosphate phosphohydrolase</fullName>
    </alternativeName>
</protein>
<comment type="similarity">
    <text evidence="2 7">Belongs to the SurE nucleotidase family.</text>
</comment>
<evidence type="ECO:0000256" key="5">
    <source>
        <dbReference type="ARBA" id="ARBA00022741"/>
    </source>
</evidence>
<evidence type="ECO:0000256" key="1">
    <source>
        <dbReference type="ARBA" id="ARBA00000815"/>
    </source>
</evidence>
<dbReference type="GO" id="GO:0004309">
    <property type="term" value="F:exopolyphosphatase activity"/>
    <property type="evidence" value="ECO:0007669"/>
    <property type="project" value="TreeGrafter"/>
</dbReference>
<feature type="binding site" evidence="7">
    <location>
        <position position="44"/>
    </location>
    <ligand>
        <name>a divalent metal cation</name>
        <dbReference type="ChEBI" id="CHEBI:60240"/>
    </ligand>
</feature>
<evidence type="ECO:0000313" key="10">
    <source>
        <dbReference type="Proteomes" id="UP000477070"/>
    </source>
</evidence>
<name>A0A6B0HSI4_9HELI</name>
<proteinExistence type="inferred from homology"/>
<dbReference type="SUPFAM" id="SSF64167">
    <property type="entry name" value="SurE-like"/>
    <property type="match status" value="2"/>
</dbReference>
<evidence type="ECO:0000256" key="4">
    <source>
        <dbReference type="ARBA" id="ARBA00022723"/>
    </source>
</evidence>
<comment type="caution">
    <text evidence="9">The sequence shown here is derived from an EMBL/GenBank/DDBJ whole genome shotgun (WGS) entry which is preliminary data.</text>
</comment>
<dbReference type="GO" id="GO:0046872">
    <property type="term" value="F:metal ion binding"/>
    <property type="evidence" value="ECO:0007669"/>
    <property type="project" value="UniProtKB-UniRule"/>
</dbReference>
<dbReference type="GO" id="GO:0008254">
    <property type="term" value="F:3'-nucleotidase activity"/>
    <property type="evidence" value="ECO:0007669"/>
    <property type="project" value="TreeGrafter"/>
</dbReference>
<accession>A0A6B0HSI4</accession>
<comment type="subcellular location">
    <subcellularLocation>
        <location evidence="7">Cytoplasm</location>
    </subcellularLocation>
</comment>
<comment type="cofactor">
    <cofactor evidence="7">
        <name>a divalent metal cation</name>
        <dbReference type="ChEBI" id="CHEBI:60240"/>
    </cofactor>
    <text evidence="7">Binds 1 divalent metal cation per subunit.</text>
</comment>
<dbReference type="GO" id="GO:0000166">
    <property type="term" value="F:nucleotide binding"/>
    <property type="evidence" value="ECO:0007669"/>
    <property type="project" value="UniProtKB-KW"/>
</dbReference>
<keyword evidence="3 7" id="KW-0963">Cytoplasm</keyword>
<feature type="binding site" evidence="7">
    <location>
        <position position="14"/>
    </location>
    <ligand>
        <name>a divalent metal cation</name>
        <dbReference type="ChEBI" id="CHEBI:60240"/>
    </ligand>
</feature>
<dbReference type="GO" id="GO:0008253">
    <property type="term" value="F:5'-nucleotidase activity"/>
    <property type="evidence" value="ECO:0007669"/>
    <property type="project" value="UniProtKB-UniRule"/>
</dbReference>
<comment type="function">
    <text evidence="7">Nucleotidase that shows phosphatase activity on nucleoside 5'-monophosphates.</text>
</comment>
<evidence type="ECO:0000256" key="6">
    <source>
        <dbReference type="ARBA" id="ARBA00022801"/>
    </source>
</evidence>
<evidence type="ECO:0000256" key="7">
    <source>
        <dbReference type="HAMAP-Rule" id="MF_00060"/>
    </source>
</evidence>
<sequence>MSKNKKIIFITNDDGYISKGFIELRDALSKIARVIAVAPANEKSACGHGLSVQKPLELIKVENDFYKLDDGNPSDCVYVGMRRLFNFDTHDANQDFKNAKSIESNKSKNIHNLESKATESSKNHNLPTKPDLVISGINIGSNMGEDTTYSGTVAGAMEGAIHGIPSIAISQFINDDFSEDFKTQSRDFSLALDFIVDLASKILSGKYEIKHRKFLNVNVPAIAASACKGVRVTQLGYRLFNGALSVYESPRRHTFNYMAMNPFRYHERDNANNPYFNATPYNLRDLGIISDFEAINQGYISLTPMQLDSTSYEDIRALDSILKS</sequence>
<dbReference type="GO" id="GO:0005737">
    <property type="term" value="C:cytoplasm"/>
    <property type="evidence" value="ECO:0007669"/>
    <property type="project" value="UniProtKB-SubCell"/>
</dbReference>
<dbReference type="Gene3D" id="3.40.1210.10">
    <property type="entry name" value="Survival protein SurE-like phosphatase/nucleotidase"/>
    <property type="match status" value="1"/>
</dbReference>
<dbReference type="PANTHER" id="PTHR30457:SF12">
    <property type="entry name" value="5'_3'-NUCLEOTIDASE SURE"/>
    <property type="match status" value="1"/>
</dbReference>
<reference evidence="9 10" key="1">
    <citation type="submission" date="2019-12" db="EMBL/GenBank/DDBJ databases">
        <title>Multi-Generational Helicobacter saguini Isolates.</title>
        <authorList>
            <person name="Mannion A."/>
            <person name="Shen Z."/>
            <person name="Fox J.G."/>
        </authorList>
    </citation>
    <scope>NUCLEOTIDE SEQUENCE [LARGE SCALE GENOMIC DNA]</scope>
    <source>
        <strain evidence="10">16-048 (F4)</strain>
    </source>
</reference>
<keyword evidence="5 7" id="KW-0547">Nucleotide-binding</keyword>
<feature type="binding site" evidence="7">
    <location>
        <position position="13"/>
    </location>
    <ligand>
        <name>a divalent metal cation</name>
        <dbReference type="ChEBI" id="CHEBI:60240"/>
    </ligand>
</feature>
<feature type="binding site" evidence="7">
    <location>
        <position position="138"/>
    </location>
    <ligand>
        <name>a divalent metal cation</name>
        <dbReference type="ChEBI" id="CHEBI:60240"/>
    </ligand>
</feature>
<evidence type="ECO:0000313" key="9">
    <source>
        <dbReference type="EMBL" id="MWV69578.1"/>
    </source>
</evidence>
<dbReference type="InterPro" id="IPR036523">
    <property type="entry name" value="SurE-like_sf"/>
</dbReference>
<feature type="domain" description="Survival protein SurE-like phosphatase/nucleotidase" evidence="8">
    <location>
        <begin position="8"/>
        <end position="89"/>
    </location>
</feature>
<comment type="catalytic activity">
    <reaction evidence="1 7">
        <text>a ribonucleoside 5'-phosphate + H2O = a ribonucleoside + phosphate</text>
        <dbReference type="Rhea" id="RHEA:12484"/>
        <dbReference type="ChEBI" id="CHEBI:15377"/>
        <dbReference type="ChEBI" id="CHEBI:18254"/>
        <dbReference type="ChEBI" id="CHEBI:43474"/>
        <dbReference type="ChEBI" id="CHEBI:58043"/>
        <dbReference type="EC" id="3.1.3.5"/>
    </reaction>
</comment>
<keyword evidence="6 7" id="KW-0378">Hydrolase</keyword>
<dbReference type="AlphaFoldDB" id="A0A6B0HSI4"/>
<dbReference type="HAMAP" id="MF_00060">
    <property type="entry name" value="SurE"/>
    <property type="match status" value="1"/>
</dbReference>
<evidence type="ECO:0000256" key="3">
    <source>
        <dbReference type="ARBA" id="ARBA00022490"/>
    </source>
</evidence>
<dbReference type="RefSeq" id="WP_034573272.1">
    <property type="nucleotide sequence ID" value="NZ_JRMP02000008.1"/>
</dbReference>
<dbReference type="Proteomes" id="UP000477070">
    <property type="component" value="Unassembled WGS sequence"/>
</dbReference>
<gene>
    <name evidence="7" type="primary">surE</name>
    <name evidence="9" type="ORF">DCO61_06060</name>
</gene>
<feature type="domain" description="Survival protein SurE-like phosphatase/nucleotidase" evidence="8">
    <location>
        <begin position="125"/>
        <end position="239"/>
    </location>
</feature>
<evidence type="ECO:0000256" key="2">
    <source>
        <dbReference type="ARBA" id="ARBA00011062"/>
    </source>
</evidence>
<keyword evidence="4 7" id="KW-0479">Metal-binding</keyword>
<dbReference type="EMBL" id="QBIU01000001">
    <property type="protein sequence ID" value="MWV69578.1"/>
    <property type="molecule type" value="Genomic_DNA"/>
</dbReference>
<dbReference type="InterPro" id="IPR030048">
    <property type="entry name" value="SurE"/>
</dbReference>